<evidence type="ECO:0000313" key="1">
    <source>
        <dbReference type="EMBL" id="KAA0063167.1"/>
    </source>
</evidence>
<dbReference type="Proteomes" id="UP000321393">
    <property type="component" value="Unassembled WGS sequence"/>
</dbReference>
<comment type="caution">
    <text evidence="1">The sequence shown here is derived from an EMBL/GenBank/DDBJ whole genome shotgun (WGS) entry which is preliminary data.</text>
</comment>
<organism evidence="1 2">
    <name type="scientific">Cucumis melo var. makuwa</name>
    <name type="common">Oriental melon</name>
    <dbReference type="NCBI Taxonomy" id="1194695"/>
    <lineage>
        <taxon>Eukaryota</taxon>
        <taxon>Viridiplantae</taxon>
        <taxon>Streptophyta</taxon>
        <taxon>Embryophyta</taxon>
        <taxon>Tracheophyta</taxon>
        <taxon>Spermatophyta</taxon>
        <taxon>Magnoliopsida</taxon>
        <taxon>eudicotyledons</taxon>
        <taxon>Gunneridae</taxon>
        <taxon>Pentapetalae</taxon>
        <taxon>rosids</taxon>
        <taxon>fabids</taxon>
        <taxon>Cucurbitales</taxon>
        <taxon>Cucurbitaceae</taxon>
        <taxon>Benincaseae</taxon>
        <taxon>Cucumis</taxon>
    </lineage>
</organism>
<proteinExistence type="predicted"/>
<sequence>MNTSKINKDYSTLNFKSDEDVMKISLFYFIKFAMMGRERRQHMDWTMLGLIDDLEDFINTWTGQC</sequence>
<evidence type="ECO:0008006" key="3">
    <source>
        <dbReference type="Google" id="ProtNLM"/>
    </source>
</evidence>
<evidence type="ECO:0000313" key="2">
    <source>
        <dbReference type="Proteomes" id="UP000321393"/>
    </source>
</evidence>
<gene>
    <name evidence="1" type="ORF">E6C27_scaffold381G00530</name>
</gene>
<name>A0A5A7V853_CUCMM</name>
<reference evidence="1 2" key="1">
    <citation type="submission" date="2019-08" db="EMBL/GenBank/DDBJ databases">
        <title>Draft genome sequences of two oriental melons (Cucumis melo L. var makuwa).</title>
        <authorList>
            <person name="Kwon S.-Y."/>
        </authorList>
    </citation>
    <scope>NUCLEOTIDE SEQUENCE [LARGE SCALE GENOMIC DNA]</scope>
    <source>
        <strain evidence="2">cv. SW 3</strain>
        <tissue evidence="1">Leaf</tissue>
    </source>
</reference>
<dbReference type="EMBL" id="SSTE01002941">
    <property type="protein sequence ID" value="KAA0063167.1"/>
    <property type="molecule type" value="Genomic_DNA"/>
</dbReference>
<protein>
    <recommendedName>
        <fullName evidence="3">Ulp1-like peptidase</fullName>
    </recommendedName>
</protein>
<accession>A0A5A7V853</accession>
<dbReference type="OrthoDB" id="1930729at2759"/>
<dbReference type="AlphaFoldDB" id="A0A5A7V853"/>